<dbReference type="AlphaFoldDB" id="A0A232FL35"/>
<sequence>MREDLKQKLLPLAGAPQCTAGTMDLINLAAKTPSFLPTRRIRDLEHNKISKKVVKIVKFYSK</sequence>
<evidence type="ECO:0000313" key="1">
    <source>
        <dbReference type="EMBL" id="OXU31057.1"/>
    </source>
</evidence>
<gene>
    <name evidence="1" type="ORF">TSAR_004758</name>
</gene>
<reference evidence="1 2" key="1">
    <citation type="journal article" date="2017" name="Curr. Biol.">
        <title>The Evolution of Venom by Co-option of Single-Copy Genes.</title>
        <authorList>
            <person name="Martinson E.O."/>
            <person name="Mrinalini"/>
            <person name="Kelkar Y.D."/>
            <person name="Chang C.H."/>
            <person name="Werren J.H."/>
        </authorList>
    </citation>
    <scope>NUCLEOTIDE SEQUENCE [LARGE SCALE GENOMIC DNA]</scope>
    <source>
        <strain evidence="1 2">Alberta</strain>
        <tissue evidence="1">Whole body</tissue>
    </source>
</reference>
<comment type="caution">
    <text evidence="1">The sequence shown here is derived from an EMBL/GenBank/DDBJ whole genome shotgun (WGS) entry which is preliminary data.</text>
</comment>
<dbReference type="Proteomes" id="UP000215335">
    <property type="component" value="Unassembled WGS sequence"/>
</dbReference>
<name>A0A232FL35_9HYME</name>
<evidence type="ECO:0000313" key="2">
    <source>
        <dbReference type="Proteomes" id="UP000215335"/>
    </source>
</evidence>
<protein>
    <submittedName>
        <fullName evidence="1">Uncharacterized protein</fullName>
    </submittedName>
</protein>
<accession>A0A232FL35</accession>
<proteinExistence type="predicted"/>
<dbReference type="EMBL" id="NNAY01000093">
    <property type="protein sequence ID" value="OXU31057.1"/>
    <property type="molecule type" value="Genomic_DNA"/>
</dbReference>
<keyword evidence="2" id="KW-1185">Reference proteome</keyword>
<organism evidence="1 2">
    <name type="scientific">Trichomalopsis sarcophagae</name>
    <dbReference type="NCBI Taxonomy" id="543379"/>
    <lineage>
        <taxon>Eukaryota</taxon>
        <taxon>Metazoa</taxon>
        <taxon>Ecdysozoa</taxon>
        <taxon>Arthropoda</taxon>
        <taxon>Hexapoda</taxon>
        <taxon>Insecta</taxon>
        <taxon>Pterygota</taxon>
        <taxon>Neoptera</taxon>
        <taxon>Endopterygota</taxon>
        <taxon>Hymenoptera</taxon>
        <taxon>Apocrita</taxon>
        <taxon>Proctotrupomorpha</taxon>
        <taxon>Chalcidoidea</taxon>
        <taxon>Pteromalidae</taxon>
        <taxon>Pteromalinae</taxon>
        <taxon>Trichomalopsis</taxon>
    </lineage>
</organism>